<dbReference type="STRING" id="551996.SAMN05192573_12447"/>
<name>A0A1G8LSN8_9SPHI</name>
<dbReference type="Pfam" id="PF04244">
    <property type="entry name" value="DPRP"/>
    <property type="match status" value="1"/>
</dbReference>
<dbReference type="GO" id="GO:0016829">
    <property type="term" value="F:lyase activity"/>
    <property type="evidence" value="ECO:0007669"/>
    <property type="project" value="UniProtKB-KW"/>
</dbReference>
<dbReference type="EMBL" id="FNCG01000024">
    <property type="protein sequence ID" value="SDI58712.1"/>
    <property type="molecule type" value="Genomic_DNA"/>
</dbReference>
<dbReference type="InterPro" id="IPR014729">
    <property type="entry name" value="Rossmann-like_a/b/a_fold"/>
</dbReference>
<keyword evidence="1" id="KW-0456">Lyase</keyword>
<dbReference type="InterPro" id="IPR036134">
    <property type="entry name" value="Crypto/Photolyase_FAD-like_sf"/>
</dbReference>
<gene>
    <name evidence="1" type="ORF">SAMN05192573_12447</name>
</gene>
<proteinExistence type="predicted"/>
<keyword evidence="2" id="KW-1185">Reference proteome</keyword>
<evidence type="ECO:0000313" key="2">
    <source>
        <dbReference type="Proteomes" id="UP000199705"/>
    </source>
</evidence>
<dbReference type="AlphaFoldDB" id="A0A1G8LSN8"/>
<dbReference type="Proteomes" id="UP000199705">
    <property type="component" value="Unassembled WGS sequence"/>
</dbReference>
<dbReference type="Gene3D" id="1.25.40.80">
    <property type="match status" value="1"/>
</dbReference>
<dbReference type="Gene3D" id="1.10.579.10">
    <property type="entry name" value="DNA Cyclobutane Dipyrimidine Photolyase, subunit A, domain 3"/>
    <property type="match status" value="1"/>
</dbReference>
<protein>
    <submittedName>
        <fullName evidence="1">Deoxyribodipyrimidine photolyase-related protein</fullName>
    </submittedName>
</protein>
<evidence type="ECO:0000313" key="1">
    <source>
        <dbReference type="EMBL" id="SDI58712.1"/>
    </source>
</evidence>
<dbReference type="Gene3D" id="3.40.50.620">
    <property type="entry name" value="HUPs"/>
    <property type="match status" value="1"/>
</dbReference>
<dbReference type="SUPFAM" id="SSF48173">
    <property type="entry name" value="Cryptochrome/photolyase FAD-binding domain"/>
    <property type="match status" value="1"/>
</dbReference>
<dbReference type="PANTHER" id="PTHR38657">
    <property type="entry name" value="SLR1343 PROTEIN"/>
    <property type="match status" value="1"/>
</dbReference>
<dbReference type="PANTHER" id="PTHR38657:SF1">
    <property type="entry name" value="SLR1343 PROTEIN"/>
    <property type="match status" value="1"/>
</dbReference>
<organism evidence="1 2">
    <name type="scientific">Mucilaginibacter gossypii</name>
    <dbReference type="NCBI Taxonomy" id="551996"/>
    <lineage>
        <taxon>Bacteria</taxon>
        <taxon>Pseudomonadati</taxon>
        <taxon>Bacteroidota</taxon>
        <taxon>Sphingobacteriia</taxon>
        <taxon>Sphingobacteriales</taxon>
        <taxon>Sphingobacteriaceae</taxon>
        <taxon>Mucilaginibacter</taxon>
    </lineage>
</organism>
<reference evidence="2" key="1">
    <citation type="submission" date="2016-10" db="EMBL/GenBank/DDBJ databases">
        <authorList>
            <person name="Varghese N."/>
            <person name="Submissions S."/>
        </authorList>
    </citation>
    <scope>NUCLEOTIDE SEQUENCE [LARGE SCALE GENOMIC DNA]</scope>
    <source>
        <strain evidence="2">Gh-67</strain>
    </source>
</reference>
<dbReference type="InterPro" id="IPR007357">
    <property type="entry name" value="PhrB-like"/>
</dbReference>
<accession>A0A1G8LSN8</accession>
<sequence length="505" mass="59554">MQQNSITLIFPHQLFKHNPQITQLRPAYLVEEILFFNQYSFNKKKLVLHRASMKFYAHHLASQNIAVNYIGAQDPLADVRRLITSLAKKGIKNIYYTDTADNWLESRLNKACVENEIQLIKHRSPNFLNSPHEVADFFDKKKTYFQTDFYISQRRQRNILLEPDGTPIGGKWTYDSENRLRFPKNEVVPLLNISPENDYLKEARLYVDTHFADNYGNTTSPFGNLGGFYPTTHEEAEHWLDDFLQQRFRDFGIYEDAMVANESFLYHSVLSPTLNIGLLNPQQVIDKALDVAADMDIPLNSLEGFVRQIMGWREFIHIVYEREGTRQRTKNYWGFKRRIPHSFWKGNTGIHPVDVVIKKVLATGYTHHIERLMVMGNFFLLCEFHPDDVYQWFMEMYIDAYDWVMVPNTYGMTQFADGGLMMTKPYISGSNYLLKMGDWKKGDWQDTWDGLFWRFIHVHRNFFSQNPRLGMLVKTFDKMPAEKRRIHLNNAEQFLENLDKHAVRI</sequence>
<dbReference type="InterPro" id="IPR052551">
    <property type="entry name" value="UV-DNA_repair_photolyase"/>
</dbReference>
<dbReference type="RefSeq" id="WP_091175586.1">
    <property type="nucleotide sequence ID" value="NZ_FNCG01000024.1"/>
</dbReference>
<dbReference type="Gene3D" id="1.10.10.1710">
    <property type="entry name" value="Deoxyribodipyrimidine photolyase-related"/>
    <property type="match status" value="1"/>
</dbReference>